<sequence>WPMPAASIMDNQSLFALIPSAPVGQFVINEKVQGQEMSPRSHSQRAREVQVTGEAEVCCPADRVSLRVSVGSSKESVNEATTSVQRRLEYILQSIRQHGVADKDTSVRKFLQREGEKFHMDAEVLVVFSDFEIMERVSTLLLEKLDRSVCVGTPHFYHSTECLTQMRQRACAAAVENAHQKARDIGQLLGHMLGPPLLVREEETKEWRNEDEEEAGRSLRVAPLPRHTCMPAVAVSSRVSVSFSFRDKSRKKPIK</sequence>
<evidence type="ECO:0000256" key="1">
    <source>
        <dbReference type="ARBA" id="ARBA00004123"/>
    </source>
</evidence>
<reference evidence="6" key="2">
    <citation type="submission" date="2025-08" db="UniProtKB">
        <authorList>
            <consortium name="Ensembl"/>
        </authorList>
    </citation>
    <scope>IDENTIFICATION</scope>
</reference>
<dbReference type="STRING" id="99883.ENSTNIP00000000951"/>
<dbReference type="InterPro" id="IPR030312">
    <property type="entry name" value="IRAK1BP1"/>
</dbReference>
<evidence type="ECO:0000313" key="7">
    <source>
        <dbReference type="Proteomes" id="UP000007303"/>
    </source>
</evidence>
<keyword evidence="7" id="KW-1185">Reference proteome</keyword>
<dbReference type="FunCoup" id="H3BY86">
    <property type="interactions" value="394"/>
</dbReference>
<dbReference type="PANTHER" id="PTHR18842:SF2">
    <property type="entry name" value="INTERLEUKIN-1 RECEPTOR-ASSOCIATED KINASE 1-BINDING PROTEIN 1"/>
    <property type="match status" value="1"/>
</dbReference>
<name>H3BY86_TETNG</name>
<keyword evidence="4" id="KW-0963">Cytoplasm</keyword>
<evidence type="ECO:0000256" key="4">
    <source>
        <dbReference type="ARBA" id="ARBA00022490"/>
    </source>
</evidence>
<reference evidence="6" key="3">
    <citation type="submission" date="2025-09" db="UniProtKB">
        <authorList>
            <consortium name="Ensembl"/>
        </authorList>
    </citation>
    <scope>IDENTIFICATION</scope>
</reference>
<dbReference type="Gene3D" id="3.30.70.2970">
    <property type="entry name" value="Protein of unknown function (DUF541), domain 2"/>
    <property type="match status" value="1"/>
</dbReference>
<reference evidence="7" key="1">
    <citation type="journal article" date="2004" name="Nature">
        <title>Genome duplication in the teleost fish Tetraodon nigroviridis reveals the early vertebrate proto-karyotype.</title>
        <authorList>
            <person name="Jaillon O."/>
            <person name="Aury J.-M."/>
            <person name="Brunet F."/>
            <person name="Petit J.-L."/>
            <person name="Stange-Thomann N."/>
            <person name="Mauceli E."/>
            <person name="Bouneau L."/>
            <person name="Fischer C."/>
            <person name="Ozouf-Costaz C."/>
            <person name="Bernot A."/>
            <person name="Nicaud S."/>
            <person name="Jaffe D."/>
            <person name="Fisher S."/>
            <person name="Lutfalla G."/>
            <person name="Dossat C."/>
            <person name="Segurens B."/>
            <person name="Dasilva C."/>
            <person name="Salanoubat M."/>
            <person name="Levy M."/>
            <person name="Boudet N."/>
            <person name="Castellano S."/>
            <person name="Anthouard V."/>
            <person name="Jubin C."/>
            <person name="Castelli V."/>
            <person name="Katinka M."/>
            <person name="Vacherie B."/>
            <person name="Biemont C."/>
            <person name="Skalli Z."/>
            <person name="Cattolico L."/>
            <person name="Poulain J."/>
            <person name="De Berardinis V."/>
            <person name="Cruaud C."/>
            <person name="Duprat S."/>
            <person name="Brottier P."/>
            <person name="Coutanceau J.-P."/>
            <person name="Gouzy J."/>
            <person name="Parra G."/>
            <person name="Lardier G."/>
            <person name="Chapple C."/>
            <person name="McKernan K.J."/>
            <person name="McEwan P."/>
            <person name="Bosak S."/>
            <person name="Kellis M."/>
            <person name="Volff J.-N."/>
            <person name="Guigo R."/>
            <person name="Zody M.C."/>
            <person name="Mesirov J."/>
            <person name="Lindblad-Toh K."/>
            <person name="Birren B."/>
            <person name="Nusbaum C."/>
            <person name="Kahn D."/>
            <person name="Robinson-Rechavi M."/>
            <person name="Laudet V."/>
            <person name="Schachter V."/>
            <person name="Quetier F."/>
            <person name="Saurin W."/>
            <person name="Scarpelli C."/>
            <person name="Wincker P."/>
            <person name="Lander E.S."/>
            <person name="Weissenbach J."/>
            <person name="Roest Crollius H."/>
        </authorList>
    </citation>
    <scope>NUCLEOTIDE SEQUENCE [LARGE SCALE GENOMIC DNA]</scope>
</reference>
<dbReference type="PANTHER" id="PTHR18842">
    <property type="entry name" value="INTERLEUKIN-1 RECEPTOR-ASSOCIATED KINASE 1-BINDING PROTEIN 1"/>
    <property type="match status" value="1"/>
</dbReference>
<dbReference type="GO" id="GO:0005737">
    <property type="term" value="C:cytoplasm"/>
    <property type="evidence" value="ECO:0007669"/>
    <property type="project" value="UniProtKB-SubCell"/>
</dbReference>
<comment type="subcellular location">
    <subcellularLocation>
        <location evidence="2">Cytoplasm</location>
    </subcellularLocation>
    <subcellularLocation>
        <location evidence="1">Nucleus</location>
    </subcellularLocation>
</comment>
<evidence type="ECO:0000313" key="6">
    <source>
        <dbReference type="Ensembl" id="ENSTNIP00000000951.1"/>
    </source>
</evidence>
<dbReference type="InParanoid" id="H3BY86"/>
<dbReference type="GeneTree" id="ENSGT00390000012588"/>
<protein>
    <submittedName>
        <fullName evidence="6">Interleukin-1 receptor-associated kinase 1 binding protein 1</fullName>
    </submittedName>
</protein>
<dbReference type="GO" id="GO:0043123">
    <property type="term" value="P:positive regulation of canonical NF-kappaB signal transduction"/>
    <property type="evidence" value="ECO:0007669"/>
    <property type="project" value="InterPro"/>
</dbReference>
<dbReference type="GO" id="GO:0006955">
    <property type="term" value="P:immune response"/>
    <property type="evidence" value="ECO:0007669"/>
    <property type="project" value="InterPro"/>
</dbReference>
<dbReference type="Proteomes" id="UP000007303">
    <property type="component" value="Unassembled WGS sequence"/>
</dbReference>
<evidence type="ECO:0000256" key="2">
    <source>
        <dbReference type="ARBA" id="ARBA00004496"/>
    </source>
</evidence>
<proteinExistence type="inferred from homology"/>
<accession>H3BY86</accession>
<organism evidence="6 7">
    <name type="scientific">Tetraodon nigroviridis</name>
    <name type="common">Spotted green pufferfish</name>
    <name type="synonym">Chelonodon nigroviridis</name>
    <dbReference type="NCBI Taxonomy" id="99883"/>
    <lineage>
        <taxon>Eukaryota</taxon>
        <taxon>Metazoa</taxon>
        <taxon>Chordata</taxon>
        <taxon>Craniata</taxon>
        <taxon>Vertebrata</taxon>
        <taxon>Euteleostomi</taxon>
        <taxon>Actinopterygii</taxon>
        <taxon>Neopterygii</taxon>
        <taxon>Teleostei</taxon>
        <taxon>Neoteleostei</taxon>
        <taxon>Acanthomorphata</taxon>
        <taxon>Eupercaria</taxon>
        <taxon>Tetraodontiformes</taxon>
        <taxon>Tetradontoidea</taxon>
        <taxon>Tetraodontidae</taxon>
        <taxon>Tetraodon</taxon>
    </lineage>
</organism>
<keyword evidence="5" id="KW-0539">Nucleus</keyword>
<dbReference type="Ensembl" id="ENSTNIT00000001728.1">
    <property type="protein sequence ID" value="ENSTNIP00000000951.1"/>
    <property type="gene ID" value="ENSTNIG00000000224.1"/>
</dbReference>
<dbReference type="GO" id="GO:0005634">
    <property type="term" value="C:nucleus"/>
    <property type="evidence" value="ECO:0007669"/>
    <property type="project" value="UniProtKB-SubCell"/>
</dbReference>
<comment type="similarity">
    <text evidence="3">Belongs to the IRAK1BP1 family.</text>
</comment>
<dbReference type="OMA" id="TQTATRE"/>
<dbReference type="AlphaFoldDB" id="H3BY86"/>
<dbReference type="Pfam" id="PF04402">
    <property type="entry name" value="SIMPL"/>
    <property type="match status" value="1"/>
</dbReference>
<dbReference type="HOGENOM" id="CLU_066454_0_0_1"/>
<evidence type="ECO:0000256" key="3">
    <source>
        <dbReference type="ARBA" id="ARBA00005509"/>
    </source>
</evidence>
<dbReference type="InterPro" id="IPR007497">
    <property type="entry name" value="SIMPL/DUF541"/>
</dbReference>
<dbReference type="Gene3D" id="3.30.110.170">
    <property type="entry name" value="Protein of unknown function (DUF541), domain 1"/>
    <property type="match status" value="1"/>
</dbReference>
<evidence type="ECO:0000256" key="5">
    <source>
        <dbReference type="ARBA" id="ARBA00023242"/>
    </source>
</evidence>